<sequence length="277" mass="30267">MEVRWEKVGDAIEVNPKAVNPNSSDGKWIPMIIRAVHGPNGPNPGYAKHVSIDADVAEGKEGLNNERKWGLTGLEPEDYRRTQGTSTTVNKDEAVDTEAEPPTPPDSGDCDDVSEEDENDCAGEDVGKPNTPLEPSLPSREQMCYVQCKYCTKDCLIVKLDSHEAICSHNKSLSSKRRSDQGQEQALSKKAKTTTITSYFKIDSPPKAAATTNDGPISIKHESNECTICFDEVTGPALECTGCRKRIHQGCARGKGRLWRTNCPSCLSTATMKLIEV</sequence>
<proteinExistence type="predicted"/>
<feature type="region of interest" description="Disordered" evidence="1">
    <location>
        <begin position="171"/>
        <end position="190"/>
    </location>
</feature>
<dbReference type="Gene3D" id="3.30.40.10">
    <property type="entry name" value="Zinc/RING finger domain, C3HC4 (zinc finger)"/>
    <property type="match status" value="1"/>
</dbReference>
<organism evidence="2 3">
    <name type="scientific">Triparma strigata</name>
    <dbReference type="NCBI Taxonomy" id="1606541"/>
    <lineage>
        <taxon>Eukaryota</taxon>
        <taxon>Sar</taxon>
        <taxon>Stramenopiles</taxon>
        <taxon>Ochrophyta</taxon>
        <taxon>Bolidophyceae</taxon>
        <taxon>Parmales</taxon>
        <taxon>Triparmaceae</taxon>
        <taxon>Triparma</taxon>
    </lineage>
</organism>
<comment type="caution">
    <text evidence="2">The sequence shown here is derived from an EMBL/GenBank/DDBJ whole genome shotgun (WGS) entry which is preliminary data.</text>
</comment>
<protein>
    <submittedName>
        <fullName evidence="2">Uncharacterized protein</fullName>
    </submittedName>
</protein>
<dbReference type="AlphaFoldDB" id="A0A9W7ANY0"/>
<reference evidence="3" key="1">
    <citation type="journal article" date="2023" name="Commun. Biol.">
        <title>Genome analysis of Parmales, the sister group of diatoms, reveals the evolutionary specialization of diatoms from phago-mixotrophs to photoautotrophs.</title>
        <authorList>
            <person name="Ban H."/>
            <person name="Sato S."/>
            <person name="Yoshikawa S."/>
            <person name="Yamada K."/>
            <person name="Nakamura Y."/>
            <person name="Ichinomiya M."/>
            <person name="Sato N."/>
            <person name="Blanc-Mathieu R."/>
            <person name="Endo H."/>
            <person name="Kuwata A."/>
            <person name="Ogata H."/>
        </authorList>
    </citation>
    <scope>NUCLEOTIDE SEQUENCE [LARGE SCALE GENOMIC DNA]</scope>
    <source>
        <strain evidence="3">NIES 3701</strain>
    </source>
</reference>
<dbReference type="EMBL" id="BRXY01000167">
    <property type="protein sequence ID" value="GMH73365.1"/>
    <property type="molecule type" value="Genomic_DNA"/>
</dbReference>
<feature type="compositionally biased region" description="Acidic residues" evidence="1">
    <location>
        <begin position="108"/>
        <end position="123"/>
    </location>
</feature>
<gene>
    <name evidence="2" type="ORF">TrST_g2403</name>
</gene>
<name>A0A9W7ANY0_9STRA</name>
<evidence type="ECO:0000313" key="2">
    <source>
        <dbReference type="EMBL" id="GMH73365.1"/>
    </source>
</evidence>
<dbReference type="InterPro" id="IPR013083">
    <property type="entry name" value="Znf_RING/FYVE/PHD"/>
</dbReference>
<dbReference type="Proteomes" id="UP001165085">
    <property type="component" value="Unassembled WGS sequence"/>
</dbReference>
<evidence type="ECO:0000256" key="1">
    <source>
        <dbReference type="SAM" id="MobiDB-lite"/>
    </source>
</evidence>
<accession>A0A9W7ANY0</accession>
<feature type="region of interest" description="Disordered" evidence="1">
    <location>
        <begin position="74"/>
        <end position="137"/>
    </location>
</feature>
<evidence type="ECO:0000313" key="3">
    <source>
        <dbReference type="Proteomes" id="UP001165085"/>
    </source>
</evidence>
<keyword evidence="3" id="KW-1185">Reference proteome</keyword>